<feature type="transmembrane region" description="Helical" evidence="14">
    <location>
        <begin position="296"/>
        <end position="312"/>
    </location>
</feature>
<sequence>MSNGEGSDRGCGAPASDSMEESASPGVSAPASPDSMMYTSNKINERDLLFAGDPDGDILTSAAATVAAASEAATMNGEVLRRVIGDLKELEGEAASSSVKAGIADQRRQLTALLRASVQKRWRKAVTGDEMKRVRDHIREPPVARRLDKLAFTFGVLNLTVSEFMLIKFPHVFWAWYMAVIPVLVFFRIPHYRSLKWGFFLLDFCYFVQVLCILQLYAFPSNCNLLKSIFLLANGPLAFAVPVWRNSLVFHDLEKITSLYIHVYPGLLLYALRWYPSSPSAAATLDACGSMEVKDLLPAAFVYLAWQIMYYVKIEILDRARLEADPELQTSLRWLAKDQKNALHRLVLRLTRATGVLAPDERFDHRTLKTKSIFILTQFIYTLLTCLPALVIYHSFQLHVAYGLGMFTVAVFNGANYYIDVFSVRYQSKYPRERPFGLGKVPVLRNTAEGSGDSAGEGEATGKSKAS</sequence>
<name>A0A4D9CVA0_9STRA</name>
<keyword evidence="10" id="KW-0594">Phospholipid biosynthesis</keyword>
<dbReference type="GO" id="GO:0016746">
    <property type="term" value="F:acyltransferase activity"/>
    <property type="evidence" value="ECO:0007669"/>
    <property type="project" value="UniProtKB-KW"/>
</dbReference>
<feature type="transmembrane region" description="Helical" evidence="14">
    <location>
        <begin position="372"/>
        <end position="393"/>
    </location>
</feature>
<keyword evidence="12" id="KW-0012">Acyltransferase</keyword>
<comment type="subcellular location">
    <subcellularLocation>
        <location evidence="1">Membrane</location>
        <topology evidence="1">Multi-pass membrane protein</topology>
    </subcellularLocation>
</comment>
<dbReference type="GO" id="GO:0016020">
    <property type="term" value="C:membrane"/>
    <property type="evidence" value="ECO:0007669"/>
    <property type="project" value="UniProtKB-SubCell"/>
</dbReference>
<feature type="transmembrane region" description="Helical" evidence="14">
    <location>
        <begin position="256"/>
        <end position="276"/>
    </location>
</feature>
<feature type="compositionally biased region" description="Low complexity" evidence="13">
    <location>
        <begin position="447"/>
        <end position="458"/>
    </location>
</feature>
<dbReference type="PANTHER" id="PTHR31201">
    <property type="entry name" value="OS01G0585100 PROTEIN"/>
    <property type="match status" value="1"/>
</dbReference>
<keyword evidence="4" id="KW-0444">Lipid biosynthesis</keyword>
<feature type="transmembrane region" description="Helical" evidence="14">
    <location>
        <begin position="225"/>
        <end position="244"/>
    </location>
</feature>
<feature type="region of interest" description="Disordered" evidence="13">
    <location>
        <begin position="1"/>
        <end position="37"/>
    </location>
</feature>
<evidence type="ECO:0000256" key="8">
    <source>
        <dbReference type="ARBA" id="ARBA00023098"/>
    </source>
</evidence>
<evidence type="ECO:0000256" key="2">
    <source>
        <dbReference type="ARBA" id="ARBA00006675"/>
    </source>
</evidence>
<evidence type="ECO:0000256" key="13">
    <source>
        <dbReference type="SAM" id="MobiDB-lite"/>
    </source>
</evidence>
<dbReference type="EMBL" id="SDOX01000159">
    <property type="protein sequence ID" value="TFJ80589.1"/>
    <property type="molecule type" value="Genomic_DNA"/>
</dbReference>
<evidence type="ECO:0000256" key="1">
    <source>
        <dbReference type="ARBA" id="ARBA00004141"/>
    </source>
</evidence>
<keyword evidence="8" id="KW-0443">Lipid metabolism</keyword>
<keyword evidence="5" id="KW-0808">Transferase</keyword>
<feature type="transmembrane region" description="Helical" evidence="14">
    <location>
        <begin position="399"/>
        <end position="419"/>
    </location>
</feature>
<dbReference type="PANTHER" id="PTHR31201:SF1">
    <property type="entry name" value="GLYCEROPHOSPHOCHOLINE ACYLTRANSFERASE 1"/>
    <property type="match status" value="1"/>
</dbReference>
<keyword evidence="7 14" id="KW-1133">Transmembrane helix</keyword>
<feature type="region of interest" description="Disordered" evidence="13">
    <location>
        <begin position="443"/>
        <end position="467"/>
    </location>
</feature>
<evidence type="ECO:0000256" key="4">
    <source>
        <dbReference type="ARBA" id="ARBA00022516"/>
    </source>
</evidence>
<evidence type="ECO:0000313" key="16">
    <source>
        <dbReference type="Proteomes" id="UP000355283"/>
    </source>
</evidence>
<evidence type="ECO:0000256" key="6">
    <source>
        <dbReference type="ARBA" id="ARBA00022692"/>
    </source>
</evidence>
<evidence type="ECO:0000313" key="15">
    <source>
        <dbReference type="EMBL" id="TFJ80589.1"/>
    </source>
</evidence>
<dbReference type="OrthoDB" id="406287at2759"/>
<comment type="similarity">
    <text evidence="2">Belongs to the GPC1 family.</text>
</comment>
<evidence type="ECO:0000256" key="11">
    <source>
        <dbReference type="ARBA" id="ARBA00023264"/>
    </source>
</evidence>
<evidence type="ECO:0000256" key="10">
    <source>
        <dbReference type="ARBA" id="ARBA00023209"/>
    </source>
</evidence>
<keyword evidence="11" id="KW-1208">Phospholipid metabolism</keyword>
<dbReference type="Proteomes" id="UP000355283">
    <property type="component" value="Unassembled WGS sequence"/>
</dbReference>
<dbReference type="GO" id="GO:0006656">
    <property type="term" value="P:phosphatidylcholine biosynthetic process"/>
    <property type="evidence" value="ECO:0007669"/>
    <property type="project" value="TreeGrafter"/>
</dbReference>
<feature type="compositionally biased region" description="Low complexity" evidence="13">
    <location>
        <begin position="22"/>
        <end position="35"/>
    </location>
</feature>
<dbReference type="Pfam" id="PF10998">
    <property type="entry name" value="DUF2838"/>
    <property type="match status" value="1"/>
</dbReference>
<evidence type="ECO:0000256" key="3">
    <source>
        <dbReference type="ARBA" id="ARBA00019082"/>
    </source>
</evidence>
<feature type="transmembrane region" description="Helical" evidence="14">
    <location>
        <begin position="173"/>
        <end position="190"/>
    </location>
</feature>
<keyword evidence="6 14" id="KW-0812">Transmembrane</keyword>
<comment type="caution">
    <text evidence="15">The sequence shown here is derived from an EMBL/GenBank/DDBJ whole genome shotgun (WGS) entry which is preliminary data.</text>
</comment>
<keyword evidence="9 14" id="KW-0472">Membrane</keyword>
<evidence type="ECO:0000256" key="5">
    <source>
        <dbReference type="ARBA" id="ARBA00022679"/>
    </source>
</evidence>
<protein>
    <recommendedName>
        <fullName evidence="3">Glycerophosphocholine acyltransferase 1</fullName>
    </recommendedName>
</protein>
<proteinExistence type="inferred from homology"/>
<gene>
    <name evidence="15" type="ORF">NSK_008015</name>
</gene>
<dbReference type="InterPro" id="IPR021261">
    <property type="entry name" value="GPCAT"/>
</dbReference>
<evidence type="ECO:0000256" key="14">
    <source>
        <dbReference type="SAM" id="Phobius"/>
    </source>
</evidence>
<evidence type="ECO:0000256" key="9">
    <source>
        <dbReference type="ARBA" id="ARBA00023136"/>
    </source>
</evidence>
<reference evidence="15 16" key="1">
    <citation type="submission" date="2019-01" db="EMBL/GenBank/DDBJ databases">
        <title>Nuclear Genome Assembly of the Microalgal Biofuel strain Nannochloropsis salina CCMP1776.</title>
        <authorList>
            <person name="Hovde B."/>
        </authorList>
    </citation>
    <scope>NUCLEOTIDE SEQUENCE [LARGE SCALE GENOMIC DNA]</scope>
    <source>
        <strain evidence="15 16">CCMP1776</strain>
    </source>
</reference>
<feature type="transmembrane region" description="Helical" evidence="14">
    <location>
        <begin position="197"/>
        <end position="219"/>
    </location>
</feature>
<organism evidence="15 16">
    <name type="scientific">Nannochloropsis salina CCMP1776</name>
    <dbReference type="NCBI Taxonomy" id="1027361"/>
    <lineage>
        <taxon>Eukaryota</taxon>
        <taxon>Sar</taxon>
        <taxon>Stramenopiles</taxon>
        <taxon>Ochrophyta</taxon>
        <taxon>Eustigmatophyceae</taxon>
        <taxon>Eustigmatales</taxon>
        <taxon>Monodopsidaceae</taxon>
        <taxon>Microchloropsis</taxon>
        <taxon>Microchloropsis salina</taxon>
    </lineage>
</organism>
<accession>A0A4D9CVA0</accession>
<dbReference type="AlphaFoldDB" id="A0A4D9CVA0"/>
<evidence type="ECO:0000256" key="12">
    <source>
        <dbReference type="ARBA" id="ARBA00023315"/>
    </source>
</evidence>
<evidence type="ECO:0000256" key="7">
    <source>
        <dbReference type="ARBA" id="ARBA00022989"/>
    </source>
</evidence>
<keyword evidence="16" id="KW-1185">Reference proteome</keyword>